<comment type="caution">
    <text evidence="1">The sequence shown here is derived from an EMBL/GenBank/DDBJ whole genome shotgun (WGS) entry which is preliminary data.</text>
</comment>
<feature type="non-terminal residue" evidence="1">
    <location>
        <position position="1"/>
    </location>
</feature>
<proteinExistence type="predicted"/>
<evidence type="ECO:0000313" key="1">
    <source>
        <dbReference type="EMBL" id="CAF4852292.1"/>
    </source>
</evidence>
<dbReference type="Proteomes" id="UP000663873">
    <property type="component" value="Unassembled WGS sequence"/>
</dbReference>
<keyword evidence="2" id="KW-1185">Reference proteome</keyword>
<evidence type="ECO:0000313" key="2">
    <source>
        <dbReference type="Proteomes" id="UP000663873"/>
    </source>
</evidence>
<dbReference type="EMBL" id="CAJOBP010061285">
    <property type="protein sequence ID" value="CAF4852292.1"/>
    <property type="molecule type" value="Genomic_DNA"/>
</dbReference>
<sequence length="49" mass="5612">TVKYNIIKIKNQGTIDDRPRKITANEDKLALGQWIRRNNIARTGTKTTS</sequence>
<protein>
    <submittedName>
        <fullName evidence="1">Uncharacterized protein</fullName>
    </submittedName>
</protein>
<gene>
    <name evidence="1" type="ORF">UJA718_LOCUS43521</name>
</gene>
<reference evidence="1" key="1">
    <citation type="submission" date="2021-02" db="EMBL/GenBank/DDBJ databases">
        <authorList>
            <person name="Nowell W R."/>
        </authorList>
    </citation>
    <scope>NUCLEOTIDE SEQUENCE</scope>
</reference>
<organism evidence="1 2">
    <name type="scientific">Rotaria socialis</name>
    <dbReference type="NCBI Taxonomy" id="392032"/>
    <lineage>
        <taxon>Eukaryota</taxon>
        <taxon>Metazoa</taxon>
        <taxon>Spiralia</taxon>
        <taxon>Gnathifera</taxon>
        <taxon>Rotifera</taxon>
        <taxon>Eurotatoria</taxon>
        <taxon>Bdelloidea</taxon>
        <taxon>Philodinida</taxon>
        <taxon>Philodinidae</taxon>
        <taxon>Rotaria</taxon>
    </lineage>
</organism>
<accession>A0A821S4A4</accession>
<dbReference type="AlphaFoldDB" id="A0A821S4A4"/>
<name>A0A821S4A4_9BILA</name>